<dbReference type="GO" id="GO:0005886">
    <property type="term" value="C:plasma membrane"/>
    <property type="evidence" value="ECO:0007669"/>
    <property type="project" value="UniProtKB-SubCell"/>
</dbReference>
<evidence type="ECO:0000256" key="4">
    <source>
        <dbReference type="ARBA" id="ARBA00022692"/>
    </source>
</evidence>
<evidence type="ECO:0000256" key="5">
    <source>
        <dbReference type="ARBA" id="ARBA00022970"/>
    </source>
</evidence>
<dbReference type="AlphaFoldDB" id="A0A147JXS7"/>
<accession>A0A147JXS7</accession>
<feature type="transmembrane region" description="Helical" evidence="9">
    <location>
        <begin position="188"/>
        <end position="211"/>
    </location>
</feature>
<dbReference type="PANTHER" id="PTHR11795">
    <property type="entry name" value="BRANCHED-CHAIN AMINO ACID TRANSPORT SYSTEM PERMEASE PROTEIN LIVH"/>
    <property type="match status" value="1"/>
</dbReference>
<feature type="transmembrane region" description="Helical" evidence="9">
    <location>
        <begin position="12"/>
        <end position="31"/>
    </location>
</feature>
<comment type="similarity">
    <text evidence="8">Belongs to the binding-protein-dependent transport system permease family. LivHM subfamily.</text>
</comment>
<feature type="transmembrane region" description="Helical" evidence="9">
    <location>
        <begin position="137"/>
        <end position="159"/>
    </location>
</feature>
<comment type="caution">
    <text evidence="10">The sequence shown here is derived from an EMBL/GenBank/DDBJ whole genome shotgun (WGS) entry which is preliminary data.</text>
</comment>
<dbReference type="InterPro" id="IPR001851">
    <property type="entry name" value="ABC_transp_permease"/>
</dbReference>
<evidence type="ECO:0000256" key="8">
    <source>
        <dbReference type="ARBA" id="ARBA00037998"/>
    </source>
</evidence>
<keyword evidence="7 9" id="KW-0472">Membrane</keyword>
<evidence type="ECO:0000256" key="7">
    <source>
        <dbReference type="ARBA" id="ARBA00023136"/>
    </source>
</evidence>
<evidence type="ECO:0000313" key="11">
    <source>
        <dbReference type="Proteomes" id="UP000074294"/>
    </source>
</evidence>
<feature type="transmembrane region" description="Helical" evidence="9">
    <location>
        <begin position="265"/>
        <end position="283"/>
    </location>
</feature>
<protein>
    <recommendedName>
        <fullName evidence="12">Branched-chain amino acid ABC transporter permease</fullName>
    </recommendedName>
</protein>
<keyword evidence="6 9" id="KW-1133">Transmembrane helix</keyword>
<feature type="transmembrane region" description="Helical" evidence="9">
    <location>
        <begin position="96"/>
        <end position="117"/>
    </location>
</feature>
<evidence type="ECO:0000256" key="6">
    <source>
        <dbReference type="ARBA" id="ARBA00022989"/>
    </source>
</evidence>
<organism evidence="10 11">
    <name type="scientific">Hadarchaeum yellowstonense</name>
    <dbReference type="NCBI Taxonomy" id="1776334"/>
    <lineage>
        <taxon>Archaea</taxon>
        <taxon>Methanobacteriati</taxon>
        <taxon>Candidatus Hadarchaeota</taxon>
        <taxon>Candidatus Hadarchaeia</taxon>
        <taxon>Candidatus Hadarchaeales</taxon>
        <taxon>Candidatus Hadarchaeaceae</taxon>
        <taxon>Candidatus Hadarchaeum</taxon>
    </lineage>
</organism>
<dbReference type="GO" id="GO:0022857">
    <property type="term" value="F:transmembrane transporter activity"/>
    <property type="evidence" value="ECO:0007669"/>
    <property type="project" value="InterPro"/>
</dbReference>
<dbReference type="Pfam" id="PF02653">
    <property type="entry name" value="BPD_transp_2"/>
    <property type="match status" value="1"/>
</dbReference>
<reference evidence="10 11" key="1">
    <citation type="journal article" date="2016" name="Nat. Microbiol.">
        <title>Genomic inference of the metabolism of cosmopolitan subsurface Archaea, Hadesarchaea.</title>
        <authorList>
            <person name="Baker B.J."/>
            <person name="Saw J.H."/>
            <person name="Lind A.E."/>
            <person name="Lazar C.S."/>
            <person name="Hinrichs K.-U."/>
            <person name="Teske A.P."/>
            <person name="Ettema T.J."/>
        </authorList>
    </citation>
    <scope>NUCLEOTIDE SEQUENCE [LARGE SCALE GENOMIC DNA]</scope>
</reference>
<keyword evidence="5" id="KW-0029">Amino-acid transport</keyword>
<keyword evidence="2" id="KW-0813">Transport</keyword>
<dbReference type="GO" id="GO:0006865">
    <property type="term" value="P:amino acid transport"/>
    <property type="evidence" value="ECO:0007669"/>
    <property type="project" value="UniProtKB-KW"/>
</dbReference>
<evidence type="ECO:0000256" key="1">
    <source>
        <dbReference type="ARBA" id="ARBA00004651"/>
    </source>
</evidence>
<proteinExistence type="inferred from homology"/>
<dbReference type="Proteomes" id="UP000074294">
    <property type="component" value="Unassembled WGS sequence"/>
</dbReference>
<evidence type="ECO:0000256" key="3">
    <source>
        <dbReference type="ARBA" id="ARBA00022475"/>
    </source>
</evidence>
<dbReference type="STRING" id="1776334.APZ16_00210"/>
<dbReference type="EMBL" id="LQMQ01000025">
    <property type="protein sequence ID" value="KUO41291.1"/>
    <property type="molecule type" value="Genomic_DNA"/>
</dbReference>
<name>A0A147JXS7_HADYE</name>
<dbReference type="PANTHER" id="PTHR11795:SF445">
    <property type="entry name" value="AMINO ACID ABC TRANSPORTER PERMEASE PROTEIN"/>
    <property type="match status" value="1"/>
</dbReference>
<keyword evidence="4 9" id="KW-0812">Transmembrane</keyword>
<feature type="transmembrane region" description="Helical" evidence="9">
    <location>
        <begin position="66"/>
        <end position="84"/>
    </location>
</feature>
<dbReference type="CDD" id="cd06582">
    <property type="entry name" value="TM_PBP1_LivH_like"/>
    <property type="match status" value="1"/>
</dbReference>
<keyword evidence="3" id="KW-1003">Cell membrane</keyword>
<comment type="subcellular location">
    <subcellularLocation>
        <location evidence="1">Cell membrane</location>
        <topology evidence="1">Multi-pass membrane protein</topology>
    </subcellularLocation>
</comment>
<evidence type="ECO:0000256" key="2">
    <source>
        <dbReference type="ARBA" id="ARBA00022448"/>
    </source>
</evidence>
<evidence type="ECO:0008006" key="12">
    <source>
        <dbReference type="Google" id="ProtNLM"/>
    </source>
</evidence>
<feature type="transmembrane region" description="Helical" evidence="9">
    <location>
        <begin position="43"/>
        <end position="60"/>
    </location>
</feature>
<evidence type="ECO:0000313" key="10">
    <source>
        <dbReference type="EMBL" id="KUO41291.1"/>
    </source>
</evidence>
<sequence length="286" mass="30662">MLDVVAQSVISGLINGLIYAMVALGLSVIYGVMDLINFAHGEFVMLAMYFTFWIVSFSGLDQTVAFLPALPIFFLVGVLIYYGMLNRTMGTPLSQIALMLGVAMVIRSFVQIAGGTAPKGLPPSFIFGVLNIGSLAISYSRVATAVVSLVLLIIVHLFLTKTYTGLSMLAASDDRTAAYLMGINVKRIYALAFGLGLALVTIPAAFLMTYQHADPSSYLRFGLLSWCIVALAGLGRISGIIPAAIIVGIAESLVVTFVAPEAHSLPIYLLFILVIWLKPKGLFGRK</sequence>
<dbReference type="InterPro" id="IPR052157">
    <property type="entry name" value="BCAA_transport_permease"/>
</dbReference>
<gene>
    <name evidence="10" type="ORF">APZ16_00210</name>
</gene>
<evidence type="ECO:0000256" key="9">
    <source>
        <dbReference type="SAM" id="Phobius"/>
    </source>
</evidence>